<dbReference type="OrthoDB" id="6019873at2759"/>
<dbReference type="FunFam" id="3.30.70.330:FF:000429">
    <property type="entry name" value="Heterogeneous nuclear ribonucleoprotein A1-like 2"/>
    <property type="match status" value="1"/>
</dbReference>
<evidence type="ECO:0000313" key="5">
    <source>
        <dbReference type="EMBL" id="OWK07273.1"/>
    </source>
</evidence>
<dbReference type="GO" id="GO:0000398">
    <property type="term" value="P:mRNA splicing, via spliceosome"/>
    <property type="evidence" value="ECO:0007669"/>
    <property type="project" value="TreeGrafter"/>
</dbReference>
<name>A0A212CMP9_CEREH</name>
<dbReference type="InterPro" id="IPR000504">
    <property type="entry name" value="RRM_dom"/>
</dbReference>
<evidence type="ECO:0000259" key="4">
    <source>
        <dbReference type="PROSITE" id="PS50102"/>
    </source>
</evidence>
<keyword evidence="2 3" id="KW-0694">RNA-binding</keyword>
<dbReference type="GO" id="GO:0071013">
    <property type="term" value="C:catalytic step 2 spliceosome"/>
    <property type="evidence" value="ECO:0007669"/>
    <property type="project" value="TreeGrafter"/>
</dbReference>
<dbReference type="Pfam" id="PF11627">
    <property type="entry name" value="HnRNPA1_LC"/>
    <property type="match status" value="1"/>
</dbReference>
<protein>
    <recommendedName>
        <fullName evidence="4">RRM domain-containing protein</fullName>
    </recommendedName>
</protein>
<dbReference type="AlphaFoldDB" id="A0A212CMP9"/>
<dbReference type="InterPro" id="IPR035979">
    <property type="entry name" value="RBD_domain_sf"/>
</dbReference>
<dbReference type="Gene3D" id="3.30.70.330">
    <property type="match status" value="1"/>
</dbReference>
<feature type="domain" description="RRM" evidence="4">
    <location>
        <begin position="79"/>
        <end position="156"/>
    </location>
</feature>
<dbReference type="PANTHER" id="PTHR48026">
    <property type="entry name" value="HOMOLOGOUS TO DROSOPHILA SQD (SQUID) PROTEIN"/>
    <property type="match status" value="1"/>
</dbReference>
<gene>
    <name evidence="5" type="ORF">Celaphus_00017096</name>
</gene>
<dbReference type="SUPFAM" id="SSF54928">
    <property type="entry name" value="RNA-binding domain, RBD"/>
    <property type="match status" value="1"/>
</dbReference>
<evidence type="ECO:0000256" key="2">
    <source>
        <dbReference type="ARBA" id="ARBA00022884"/>
    </source>
</evidence>
<dbReference type="PROSITE" id="PS50102">
    <property type="entry name" value="RRM"/>
    <property type="match status" value="1"/>
</dbReference>
<proteinExistence type="predicted"/>
<reference evidence="5 6" key="1">
    <citation type="journal article" date="2018" name="Mol. Genet. Genomics">
        <title>The red deer Cervus elaphus genome CerEla1.0: sequencing, annotating, genes, and chromosomes.</title>
        <authorList>
            <person name="Bana N.A."/>
            <person name="Nyiri A."/>
            <person name="Nagy J."/>
            <person name="Frank K."/>
            <person name="Nagy T."/>
            <person name="Steger V."/>
            <person name="Schiller M."/>
            <person name="Lakatos P."/>
            <person name="Sugar L."/>
            <person name="Horn P."/>
            <person name="Barta E."/>
            <person name="Orosz L."/>
        </authorList>
    </citation>
    <scope>NUCLEOTIDE SEQUENCE [LARGE SCALE GENOMIC DNA]</scope>
    <source>
        <strain evidence="5">Hungarian</strain>
    </source>
</reference>
<dbReference type="Proteomes" id="UP000242450">
    <property type="component" value="Chromosome 16"/>
</dbReference>
<sequence>PEQLWKLFIGGLSFETTNERLSSHSEPQETLTDCGNEGSKHQALQRLWFVTGACGGGGCGHECKAARDSQRPGAHSTVKKIFVGGIKEDTEEHHLRDYFERYGKTEVTEIMTDRGSGKKRGFAFTTFDNHDSVDKTVIQKYYTVNGHICEVRKALSKQEMASVSSSRRSKWFWRLWWWFWRPFWGEQLWSRRKTSAVEVALVAAVLVVDMLAVGMAIIDVIMMEAILEAAEATVILAITRNQSSMFGPMKAGNFGGRSSGPYGSQALAKP</sequence>
<keyword evidence="1" id="KW-0677">Repeat</keyword>
<feature type="non-terminal residue" evidence="5">
    <location>
        <position position="270"/>
    </location>
</feature>
<organism evidence="5 6">
    <name type="scientific">Cervus elaphus hippelaphus</name>
    <name type="common">European red deer</name>
    <dbReference type="NCBI Taxonomy" id="46360"/>
    <lineage>
        <taxon>Eukaryota</taxon>
        <taxon>Metazoa</taxon>
        <taxon>Chordata</taxon>
        <taxon>Craniata</taxon>
        <taxon>Vertebrata</taxon>
        <taxon>Euteleostomi</taxon>
        <taxon>Mammalia</taxon>
        <taxon>Eutheria</taxon>
        <taxon>Laurasiatheria</taxon>
        <taxon>Artiodactyla</taxon>
        <taxon>Ruminantia</taxon>
        <taxon>Pecora</taxon>
        <taxon>Cervidae</taxon>
        <taxon>Cervinae</taxon>
        <taxon>Cervus</taxon>
    </lineage>
</organism>
<evidence type="ECO:0000256" key="3">
    <source>
        <dbReference type="PROSITE-ProRule" id="PRU00176"/>
    </source>
</evidence>
<comment type="caution">
    <text evidence="5">The sequence shown here is derived from an EMBL/GenBank/DDBJ whole genome shotgun (WGS) entry which is preliminary data.</text>
</comment>
<evidence type="ECO:0000313" key="6">
    <source>
        <dbReference type="Proteomes" id="UP000242450"/>
    </source>
</evidence>
<feature type="non-terminal residue" evidence="5">
    <location>
        <position position="1"/>
    </location>
</feature>
<dbReference type="InterPro" id="IPR012677">
    <property type="entry name" value="Nucleotide-bd_a/b_plait_sf"/>
</dbReference>
<keyword evidence="6" id="KW-1185">Reference proteome</keyword>
<dbReference type="Pfam" id="PF00076">
    <property type="entry name" value="RRM_1"/>
    <property type="match status" value="1"/>
</dbReference>
<accession>A0A212CMP9</accession>
<dbReference type="GO" id="GO:0003730">
    <property type="term" value="F:mRNA 3'-UTR binding"/>
    <property type="evidence" value="ECO:0007669"/>
    <property type="project" value="TreeGrafter"/>
</dbReference>
<dbReference type="SMART" id="SM00360">
    <property type="entry name" value="RRM"/>
    <property type="match status" value="1"/>
</dbReference>
<dbReference type="PANTHER" id="PTHR48026:SF2">
    <property type="entry name" value="HETEROGENEOUS NUCLEAR RIBONUCLEOPROTEIN A1-RELATED"/>
    <property type="match status" value="1"/>
</dbReference>
<dbReference type="InterPro" id="IPR021662">
    <property type="entry name" value="HnRNPA1/A2_C"/>
</dbReference>
<dbReference type="EMBL" id="MKHE01000016">
    <property type="protein sequence ID" value="OWK07273.1"/>
    <property type="molecule type" value="Genomic_DNA"/>
</dbReference>
<evidence type="ECO:0000256" key="1">
    <source>
        <dbReference type="ARBA" id="ARBA00022737"/>
    </source>
</evidence>